<sequence>MADGGRVEAFRVEKSMPAGLASAAGRPSWGWAAPLQPQSPHRTSIMQSGFIKSRVAAGAIAPWSIAAFTGNRNEVAQATGSTTGLAGITDYLGIDAVCADRMVDLQLTEVADVKAGGTIAPGDPITSDANGAAIKAVKAVGAEVFCIGIAQEPAVVGDVFGVLVSPFVITA</sequence>
<evidence type="ECO:0000313" key="1">
    <source>
        <dbReference type="EMBL" id="RYB02035.1"/>
    </source>
</evidence>
<keyword evidence="2" id="KW-1185">Reference proteome</keyword>
<protein>
    <recommendedName>
        <fullName evidence="3">DUF2190 family protein</fullName>
    </recommendedName>
</protein>
<organism evidence="1 2">
    <name type="scientific">Lichenibacterium ramalinae</name>
    <dbReference type="NCBI Taxonomy" id="2316527"/>
    <lineage>
        <taxon>Bacteria</taxon>
        <taxon>Pseudomonadati</taxon>
        <taxon>Pseudomonadota</taxon>
        <taxon>Alphaproteobacteria</taxon>
        <taxon>Hyphomicrobiales</taxon>
        <taxon>Lichenihabitantaceae</taxon>
        <taxon>Lichenibacterium</taxon>
    </lineage>
</organism>
<comment type="caution">
    <text evidence="1">The sequence shown here is derived from an EMBL/GenBank/DDBJ whole genome shotgun (WGS) entry which is preliminary data.</text>
</comment>
<reference evidence="1 2" key="2">
    <citation type="submission" date="2019-02" db="EMBL/GenBank/DDBJ databases">
        <title>'Lichenibacterium ramalinii' gen. nov. sp. nov., 'Lichenibacterium minor' gen. nov. sp. nov.</title>
        <authorList>
            <person name="Pankratov T."/>
        </authorList>
    </citation>
    <scope>NUCLEOTIDE SEQUENCE [LARGE SCALE GENOMIC DNA]</scope>
    <source>
        <strain evidence="1 2">RmlP001</strain>
    </source>
</reference>
<accession>A0A4Q2R658</accession>
<dbReference type="AlphaFoldDB" id="A0A4Q2R658"/>
<dbReference type="Proteomes" id="UP000289411">
    <property type="component" value="Unassembled WGS sequence"/>
</dbReference>
<gene>
    <name evidence="1" type="ORF">D3272_22990</name>
</gene>
<dbReference type="EMBL" id="QYBC01000024">
    <property type="protein sequence ID" value="RYB02035.1"/>
    <property type="molecule type" value="Genomic_DNA"/>
</dbReference>
<name>A0A4Q2R658_9HYPH</name>
<evidence type="ECO:0000313" key="2">
    <source>
        <dbReference type="Proteomes" id="UP000289411"/>
    </source>
</evidence>
<reference evidence="1 2" key="1">
    <citation type="submission" date="2018-09" db="EMBL/GenBank/DDBJ databases">
        <authorList>
            <person name="Grouzdev D.S."/>
            <person name="Krutkina M.S."/>
        </authorList>
    </citation>
    <scope>NUCLEOTIDE SEQUENCE [LARGE SCALE GENOMIC DNA]</scope>
    <source>
        <strain evidence="1 2">RmlP001</strain>
    </source>
</reference>
<evidence type="ECO:0008006" key="3">
    <source>
        <dbReference type="Google" id="ProtNLM"/>
    </source>
</evidence>
<proteinExistence type="predicted"/>